<keyword evidence="2 3" id="KW-0067">ATP-binding</keyword>
<proteinExistence type="predicted"/>
<dbReference type="InterPro" id="IPR005144">
    <property type="entry name" value="ATP-cone_dom"/>
</dbReference>
<evidence type="ECO:0000256" key="2">
    <source>
        <dbReference type="ARBA" id="ARBA00022840"/>
    </source>
</evidence>
<organism evidence="5 6">
    <name type="scientific">Candidatus Curtissbacteria bacterium GW2011_GWA2_41_24</name>
    <dbReference type="NCBI Taxonomy" id="1618411"/>
    <lineage>
        <taxon>Bacteria</taxon>
        <taxon>Candidatus Curtissiibacteriota</taxon>
    </lineage>
</organism>
<dbReference type="PROSITE" id="PS51161">
    <property type="entry name" value="ATP_CONE"/>
    <property type="match status" value="1"/>
</dbReference>
<feature type="domain" description="ATP-cone" evidence="4">
    <location>
        <begin position="3"/>
        <end position="88"/>
    </location>
</feature>
<dbReference type="Pfam" id="PF03477">
    <property type="entry name" value="ATP-cone"/>
    <property type="match status" value="1"/>
</dbReference>
<keyword evidence="1 3" id="KW-0547">Nucleotide-binding</keyword>
<sequence>MRLQVIKRDSSVEDFDQDKIARVVTAAGLKPSEGLDLAIRIGQWVQILEKSQITTYALREKIIEELQKVNPTVTQFYSQYEKQKDASS</sequence>
<dbReference type="Proteomes" id="UP000034493">
    <property type="component" value="Unassembled WGS sequence"/>
</dbReference>
<evidence type="ECO:0000313" key="6">
    <source>
        <dbReference type="Proteomes" id="UP000034493"/>
    </source>
</evidence>
<dbReference type="AlphaFoldDB" id="A0A0G0VVL8"/>
<reference evidence="5 6" key="1">
    <citation type="journal article" date="2015" name="Nature">
        <title>rRNA introns, odd ribosomes, and small enigmatic genomes across a large radiation of phyla.</title>
        <authorList>
            <person name="Brown C.T."/>
            <person name="Hug L.A."/>
            <person name="Thomas B.C."/>
            <person name="Sharon I."/>
            <person name="Castelle C.J."/>
            <person name="Singh A."/>
            <person name="Wilkins M.J."/>
            <person name="Williams K.H."/>
            <person name="Banfield J.F."/>
        </authorList>
    </citation>
    <scope>NUCLEOTIDE SEQUENCE [LARGE SCALE GENOMIC DNA]</scope>
</reference>
<name>A0A0G0VVL8_9BACT</name>
<accession>A0A0G0VVL8</accession>
<comment type="caution">
    <text evidence="5">The sequence shown here is derived from an EMBL/GenBank/DDBJ whole genome shotgun (WGS) entry which is preliminary data.</text>
</comment>
<evidence type="ECO:0000313" key="5">
    <source>
        <dbReference type="EMBL" id="KKS04895.1"/>
    </source>
</evidence>
<dbReference type="GO" id="GO:0005524">
    <property type="term" value="F:ATP binding"/>
    <property type="evidence" value="ECO:0007669"/>
    <property type="project" value="UniProtKB-UniRule"/>
</dbReference>
<evidence type="ECO:0000256" key="3">
    <source>
        <dbReference type="PROSITE-ProRule" id="PRU00492"/>
    </source>
</evidence>
<gene>
    <name evidence="5" type="ORF">UU56_C0002G0035</name>
</gene>
<evidence type="ECO:0000256" key="1">
    <source>
        <dbReference type="ARBA" id="ARBA00022741"/>
    </source>
</evidence>
<dbReference type="EMBL" id="LCBC01000002">
    <property type="protein sequence ID" value="KKS04895.1"/>
    <property type="molecule type" value="Genomic_DNA"/>
</dbReference>
<evidence type="ECO:0000259" key="4">
    <source>
        <dbReference type="PROSITE" id="PS51161"/>
    </source>
</evidence>
<protein>
    <recommendedName>
        <fullName evidence="4">ATP-cone domain-containing protein</fullName>
    </recommendedName>
</protein>